<name>A0A9D5Q6E2_9BACT</name>
<accession>A0A9D5Q6E2</accession>
<dbReference type="AlphaFoldDB" id="A0A9D5Q6E2"/>
<evidence type="ECO:0000259" key="2">
    <source>
        <dbReference type="Pfam" id="PF13505"/>
    </source>
</evidence>
<evidence type="ECO:0000313" key="3">
    <source>
        <dbReference type="EMBL" id="MBD3325167.1"/>
    </source>
</evidence>
<protein>
    <submittedName>
        <fullName evidence="3">Outer membrane beta-barrel protein</fullName>
    </submittedName>
</protein>
<dbReference type="SUPFAM" id="SSF56925">
    <property type="entry name" value="OMPA-like"/>
    <property type="match status" value="1"/>
</dbReference>
<dbReference type="Gene3D" id="2.40.160.20">
    <property type="match status" value="1"/>
</dbReference>
<evidence type="ECO:0000313" key="4">
    <source>
        <dbReference type="Proteomes" id="UP000649604"/>
    </source>
</evidence>
<organism evidence="3 4">
    <name type="scientific">candidate division KSB3 bacterium</name>
    <dbReference type="NCBI Taxonomy" id="2044937"/>
    <lineage>
        <taxon>Bacteria</taxon>
        <taxon>candidate division KSB3</taxon>
    </lineage>
</organism>
<dbReference type="InterPro" id="IPR011250">
    <property type="entry name" value="OMP/PagP_B-barrel"/>
</dbReference>
<dbReference type="EMBL" id="WJJP01000366">
    <property type="protein sequence ID" value="MBD3325167.1"/>
    <property type="molecule type" value="Genomic_DNA"/>
</dbReference>
<keyword evidence="1" id="KW-0732">Signal</keyword>
<dbReference type="Pfam" id="PF13505">
    <property type="entry name" value="OMP_b-brl"/>
    <property type="match status" value="1"/>
</dbReference>
<gene>
    <name evidence="3" type="ORF">GF339_11320</name>
</gene>
<dbReference type="InterPro" id="IPR027385">
    <property type="entry name" value="Beta-barrel_OMP"/>
</dbReference>
<proteinExistence type="predicted"/>
<evidence type="ECO:0000256" key="1">
    <source>
        <dbReference type="ARBA" id="ARBA00022729"/>
    </source>
</evidence>
<comment type="caution">
    <text evidence="3">The sequence shown here is derived from an EMBL/GenBank/DDBJ whole genome shotgun (WGS) entry which is preliminary data.</text>
</comment>
<feature type="domain" description="Outer membrane protein beta-barrel" evidence="2">
    <location>
        <begin position="18"/>
        <end position="182"/>
    </location>
</feature>
<dbReference type="Proteomes" id="UP000649604">
    <property type="component" value="Unassembled WGS sequence"/>
</dbReference>
<sequence>MHYISRAAIFFSVGMIVLGSLCTAPVFAEVGVGIRGGMLFPDQDPFKEEFDSDVILGGVLEFDSNLGLSLEATVEYYEQNSDNDSLGGDITIVPVLVTAKYNFLPRYRSTPFVGIGAGTYFFDRSFDDGSSKSQTRFGVRVCGGLRFFEDRGLNIVLEGSRNFVDFDNDNASSYQVMLGLVFDLNPAIIGGP</sequence>
<reference evidence="3" key="1">
    <citation type="submission" date="2019-11" db="EMBL/GenBank/DDBJ databases">
        <title>Microbial mats filling the niche in hypersaline microbial mats.</title>
        <authorList>
            <person name="Wong H.L."/>
            <person name="Macleod F.I."/>
            <person name="White R.A. III"/>
            <person name="Burns B.P."/>
        </authorList>
    </citation>
    <scope>NUCLEOTIDE SEQUENCE</scope>
    <source>
        <strain evidence="3">Rbin_158</strain>
    </source>
</reference>